<keyword evidence="1" id="KW-0547">Nucleotide-binding</keyword>
<organism evidence="3">
    <name type="scientific">marine sediment metagenome</name>
    <dbReference type="NCBI Taxonomy" id="412755"/>
    <lineage>
        <taxon>unclassified sequences</taxon>
        <taxon>metagenomes</taxon>
        <taxon>ecological metagenomes</taxon>
    </lineage>
</organism>
<dbReference type="SUPFAM" id="SSF52540">
    <property type="entry name" value="P-loop containing nucleoside triphosphate hydrolases"/>
    <property type="match status" value="1"/>
</dbReference>
<accession>A0A0F9PF49</accession>
<dbReference type="GO" id="GO:0003924">
    <property type="term" value="F:GTPase activity"/>
    <property type="evidence" value="ECO:0007669"/>
    <property type="project" value="InterPro"/>
</dbReference>
<dbReference type="Gene3D" id="3.40.50.300">
    <property type="entry name" value="P-loop containing nucleotide triphosphate hydrolases"/>
    <property type="match status" value="1"/>
</dbReference>
<dbReference type="GO" id="GO:0005525">
    <property type="term" value="F:GTP binding"/>
    <property type="evidence" value="ECO:0007669"/>
    <property type="project" value="UniProtKB-KW"/>
</dbReference>
<name>A0A0F9PF49_9ZZZZ</name>
<sequence>MLRQVFVVINDKLAYQRSFAKGLETSLFSTIIQKVKKVVFSKLGDEIGTYDFFEYKLSFIGDKDLNLIILFVTGLIDELQDIGPQLKKFNKEFLEFYGDIIQGDDFEILSDVLDPIVDGIHRNLKPKISIVGFSGVGKTTTTQLIKAEEIPSQHIPTITGQVATIKIGKLHFLLWDFAGQEQFGYLWEKFIGGSDAVLLMTNSTLENLEKSRYFLELANKIVPYARLAVIANKQDLPEAMKVEDIERLMGIKTYSMIAINPDNRSKMIRIIADLLDMDPGVSPLLQPMFERDQLMDEVQKALEQGELKKTVEIFEKISDICLELGDDSLALDFQNKSTKIKGMLESMKSQQN</sequence>
<protein>
    <recommendedName>
        <fullName evidence="4">GTP-binding protein</fullName>
    </recommendedName>
</protein>
<dbReference type="InterPro" id="IPR027417">
    <property type="entry name" value="P-loop_NTPase"/>
</dbReference>
<evidence type="ECO:0008006" key="4">
    <source>
        <dbReference type="Google" id="ProtNLM"/>
    </source>
</evidence>
<dbReference type="SMART" id="SM00175">
    <property type="entry name" value="RAB"/>
    <property type="match status" value="1"/>
</dbReference>
<dbReference type="SMART" id="SM00177">
    <property type="entry name" value="ARF"/>
    <property type="match status" value="1"/>
</dbReference>
<dbReference type="InterPro" id="IPR006689">
    <property type="entry name" value="Small_GTPase_ARF/SAR"/>
</dbReference>
<proteinExistence type="predicted"/>
<dbReference type="PANTHER" id="PTHR11711">
    <property type="entry name" value="ADP RIBOSYLATION FACTOR-RELATED"/>
    <property type="match status" value="1"/>
</dbReference>
<dbReference type="PRINTS" id="PR00449">
    <property type="entry name" value="RASTRNSFRMNG"/>
</dbReference>
<dbReference type="EMBL" id="LAZR01003002">
    <property type="protein sequence ID" value="KKN23112.1"/>
    <property type="molecule type" value="Genomic_DNA"/>
</dbReference>
<gene>
    <name evidence="3" type="ORF">LCGC14_0908190</name>
</gene>
<evidence type="ECO:0000313" key="3">
    <source>
        <dbReference type="EMBL" id="KKN23112.1"/>
    </source>
</evidence>
<evidence type="ECO:0000256" key="2">
    <source>
        <dbReference type="ARBA" id="ARBA00023134"/>
    </source>
</evidence>
<evidence type="ECO:0000256" key="1">
    <source>
        <dbReference type="ARBA" id="ARBA00022741"/>
    </source>
</evidence>
<dbReference type="Pfam" id="PF00025">
    <property type="entry name" value="Arf"/>
    <property type="match status" value="1"/>
</dbReference>
<comment type="caution">
    <text evidence="3">The sequence shown here is derived from an EMBL/GenBank/DDBJ whole genome shotgun (WGS) entry which is preliminary data.</text>
</comment>
<keyword evidence="2" id="KW-0342">GTP-binding</keyword>
<dbReference type="AlphaFoldDB" id="A0A0F9PF49"/>
<reference evidence="3" key="1">
    <citation type="journal article" date="2015" name="Nature">
        <title>Complex archaea that bridge the gap between prokaryotes and eukaryotes.</title>
        <authorList>
            <person name="Spang A."/>
            <person name="Saw J.H."/>
            <person name="Jorgensen S.L."/>
            <person name="Zaremba-Niedzwiedzka K."/>
            <person name="Martijn J."/>
            <person name="Lind A.E."/>
            <person name="van Eijk R."/>
            <person name="Schleper C."/>
            <person name="Guy L."/>
            <person name="Ettema T.J."/>
        </authorList>
    </citation>
    <scope>NUCLEOTIDE SEQUENCE</scope>
</reference>
<dbReference type="InterPro" id="IPR024156">
    <property type="entry name" value="Small_GTPase_ARF"/>
</dbReference>